<evidence type="ECO:0000313" key="6">
    <source>
        <dbReference type="Proteomes" id="UP000472268"/>
    </source>
</evidence>
<sequence>MIQLTATPASTLTDEPVHIRATGLSPLQIVILQATLKDEKGNLFHSQAYYKANEAGEVDLERAPSLGGDYIGVHPMGLFWSLKPEKFLTKLVKRSVMNSPFLVQIKLHDSNLPLAQIASTAPKVSVTLERWYTAPGVTRIQVHEGHLLGSSLCCHPLGHFPGVIDLFADIGGLIEYRASLLASHGFATLALVLGPGIGIVSISKGAEIGLSMAIHLKQATATVLINGPNFVFSTPQVYRGQIHQPLYFSPQLVSINASGLAQFQYCFEEARNEAQGHFLFIVGEDDKIINSKAYAEHAKEQLRRNGKNNWTLLSYPGAGHMLEPPYSPLCCASKLSKLHLFMPWGGEVTPHAVAQEHSWKEIQKFLRKHLVPAVTSQL</sequence>
<reference evidence="5" key="3">
    <citation type="submission" date="2025-09" db="UniProtKB">
        <authorList>
            <consortium name="Ensembl"/>
        </authorList>
    </citation>
    <scope>IDENTIFICATION</scope>
</reference>
<dbReference type="Pfam" id="PF08840">
    <property type="entry name" value="BAAT_C"/>
    <property type="match status" value="1"/>
</dbReference>
<dbReference type="PIRSF" id="PIRSF016521">
    <property type="entry name" value="Acyl-CoA_hydro"/>
    <property type="match status" value="1"/>
</dbReference>
<feature type="active site" description="Charge relay system" evidence="2">
    <location>
        <position position="286"/>
    </location>
</feature>
<feature type="active site" description="Charge relay system" evidence="2">
    <location>
        <position position="203"/>
    </location>
</feature>
<dbReference type="InterPro" id="IPR029058">
    <property type="entry name" value="AB_hydrolase_fold"/>
</dbReference>
<dbReference type="GO" id="GO:0047617">
    <property type="term" value="F:fatty acyl-CoA hydrolase activity"/>
    <property type="evidence" value="ECO:0007669"/>
    <property type="project" value="TreeGrafter"/>
</dbReference>
<accession>A0A673UK23</accession>
<proteinExistence type="inferred from homology"/>
<dbReference type="FunFam" id="2.60.40.2240:FF:000001">
    <property type="entry name" value="acyl-coenzyme A thioesterase 4"/>
    <property type="match status" value="1"/>
</dbReference>
<dbReference type="InterPro" id="IPR016662">
    <property type="entry name" value="Acyl-CoA_thioEstase_long-chain"/>
</dbReference>
<gene>
    <name evidence="5" type="primary">LOC115276653</name>
</gene>
<name>A0A673UK23_SURSU</name>
<feature type="active site" description="Charge relay system" evidence="2">
    <location>
        <position position="320"/>
    </location>
</feature>
<dbReference type="Proteomes" id="UP000472268">
    <property type="component" value="Chromosome 13"/>
</dbReference>
<dbReference type="PANTHER" id="PTHR10824:SF18">
    <property type="entry name" value="BILE ACID-COA:AMINO ACID N-ACYLTRANSFERASE"/>
    <property type="match status" value="1"/>
</dbReference>
<evidence type="ECO:0000259" key="4">
    <source>
        <dbReference type="Pfam" id="PF08840"/>
    </source>
</evidence>
<keyword evidence="6" id="KW-1185">Reference proteome</keyword>
<reference evidence="5 6" key="1">
    <citation type="submission" date="2019-05" db="EMBL/GenBank/DDBJ databases">
        <title>A Chromosome-scale Meerkat (S. suricatta) Genome Assembly.</title>
        <authorList>
            <person name="Dudchenko O."/>
            <person name="Lieberman Aiden E."/>
            <person name="Tung J."/>
            <person name="Barreiro L.B."/>
            <person name="Clutton-Brock T.H."/>
        </authorList>
    </citation>
    <scope>NUCLEOTIDE SEQUENCE [LARGE SCALE GENOMIC DNA]</scope>
</reference>
<dbReference type="Gene3D" id="3.40.50.1820">
    <property type="entry name" value="alpha/beta hydrolase"/>
    <property type="match status" value="1"/>
</dbReference>
<dbReference type="OMA" id="ISKPHAM"/>
<dbReference type="GO" id="GO:0005777">
    <property type="term" value="C:peroxisome"/>
    <property type="evidence" value="ECO:0007669"/>
    <property type="project" value="TreeGrafter"/>
</dbReference>
<dbReference type="InterPro" id="IPR014940">
    <property type="entry name" value="BAAT_C"/>
</dbReference>
<evidence type="ECO:0000256" key="2">
    <source>
        <dbReference type="PIRSR" id="PIRSR016521-1"/>
    </source>
</evidence>
<evidence type="ECO:0000256" key="1">
    <source>
        <dbReference type="ARBA" id="ARBA00006538"/>
    </source>
</evidence>
<organism evidence="5 6">
    <name type="scientific">Suricata suricatta</name>
    <name type="common">Meerkat</name>
    <dbReference type="NCBI Taxonomy" id="37032"/>
    <lineage>
        <taxon>Eukaryota</taxon>
        <taxon>Metazoa</taxon>
        <taxon>Chordata</taxon>
        <taxon>Craniata</taxon>
        <taxon>Vertebrata</taxon>
        <taxon>Euteleostomi</taxon>
        <taxon>Mammalia</taxon>
        <taxon>Eutheria</taxon>
        <taxon>Laurasiatheria</taxon>
        <taxon>Carnivora</taxon>
        <taxon>Feliformia</taxon>
        <taxon>Herpestidae</taxon>
        <taxon>Suricata</taxon>
    </lineage>
</organism>
<dbReference type="Pfam" id="PF04775">
    <property type="entry name" value="Bile_Hydr_Trans"/>
    <property type="match status" value="1"/>
</dbReference>
<dbReference type="GO" id="GO:0006637">
    <property type="term" value="P:acyl-CoA metabolic process"/>
    <property type="evidence" value="ECO:0007669"/>
    <property type="project" value="InterPro"/>
</dbReference>
<dbReference type="GO" id="GO:0006631">
    <property type="term" value="P:fatty acid metabolic process"/>
    <property type="evidence" value="ECO:0007669"/>
    <property type="project" value="TreeGrafter"/>
</dbReference>
<dbReference type="SUPFAM" id="SSF53474">
    <property type="entry name" value="alpha/beta-Hydrolases"/>
    <property type="match status" value="1"/>
</dbReference>
<dbReference type="AlphaFoldDB" id="A0A673UK23"/>
<dbReference type="PANTHER" id="PTHR10824">
    <property type="entry name" value="ACYL-COENZYME A THIOESTERASE-RELATED"/>
    <property type="match status" value="1"/>
</dbReference>
<dbReference type="InterPro" id="IPR006862">
    <property type="entry name" value="Thio_Ohase/aa_AcTrfase"/>
</dbReference>
<evidence type="ECO:0000259" key="3">
    <source>
        <dbReference type="Pfam" id="PF04775"/>
    </source>
</evidence>
<reference evidence="5" key="2">
    <citation type="submission" date="2025-08" db="UniProtKB">
        <authorList>
            <consortium name="Ensembl"/>
        </authorList>
    </citation>
    <scope>IDENTIFICATION</scope>
</reference>
<feature type="domain" description="Acyl-CoA thioester hydrolase/bile acid-CoA amino acid N-acetyltransferase" evidence="3">
    <location>
        <begin position="14"/>
        <end position="144"/>
    </location>
</feature>
<dbReference type="Ensembl" id="ENSSSUT00005024703.1">
    <property type="protein sequence ID" value="ENSSSUP00005021592.1"/>
    <property type="gene ID" value="ENSSSUG00005014003.1"/>
</dbReference>
<comment type="similarity">
    <text evidence="1">Belongs to the C/M/P thioester hydrolase family.</text>
</comment>
<feature type="domain" description="BAAT/Acyl-CoA thioester hydrolase C-terminal" evidence="4">
    <location>
        <begin position="192"/>
        <end position="371"/>
    </location>
</feature>
<evidence type="ECO:0000313" key="5">
    <source>
        <dbReference type="Ensembl" id="ENSSSUP00005021592.1"/>
    </source>
</evidence>
<dbReference type="Gene3D" id="2.60.40.2240">
    <property type="entry name" value="Acyl-CoA thioester hydrolase/BAAT N-terminal domain"/>
    <property type="match status" value="1"/>
</dbReference>
<dbReference type="InterPro" id="IPR042490">
    <property type="entry name" value="Thio_Ohase/BAAT_N"/>
</dbReference>
<protein>
    <submittedName>
        <fullName evidence="5">Bile acid-CoA:amino acid N-acyltransferase</fullName>
    </submittedName>
</protein>